<reference evidence="1 2" key="1">
    <citation type="submission" date="2014-12" db="EMBL/GenBank/DDBJ databases">
        <title>Draft genome sequences of 29 type strains of Enterococci.</title>
        <authorList>
            <person name="Zhong Z."/>
            <person name="Sun Z."/>
            <person name="Liu W."/>
            <person name="Zhang W."/>
            <person name="Zhang H."/>
        </authorList>
    </citation>
    <scope>NUCLEOTIDE SEQUENCE [LARGE SCALE GENOMIC DNA]</scope>
    <source>
        <strain evidence="1 2">DSM 15687</strain>
    </source>
</reference>
<dbReference type="AlphaFoldDB" id="A0A1L8W9F4"/>
<organism evidence="1 2">
    <name type="scientific">Enterococcus ratti</name>
    <dbReference type="NCBI Taxonomy" id="150033"/>
    <lineage>
        <taxon>Bacteria</taxon>
        <taxon>Bacillati</taxon>
        <taxon>Bacillota</taxon>
        <taxon>Bacilli</taxon>
        <taxon>Lactobacillales</taxon>
        <taxon>Enterococcaceae</taxon>
        <taxon>Enterococcus</taxon>
    </lineage>
</organism>
<dbReference type="Proteomes" id="UP000182152">
    <property type="component" value="Unassembled WGS sequence"/>
</dbReference>
<keyword evidence="2" id="KW-1185">Reference proteome</keyword>
<proteinExistence type="predicted"/>
<comment type="caution">
    <text evidence="1">The sequence shown here is derived from an EMBL/GenBank/DDBJ whole genome shotgun (WGS) entry which is preliminary data.</text>
</comment>
<dbReference type="EMBL" id="JXLB01000032">
    <property type="protein sequence ID" value="OJG77680.1"/>
    <property type="molecule type" value="Genomic_DNA"/>
</dbReference>
<gene>
    <name evidence="1" type="ORF">RV14_GL001516</name>
</gene>
<sequence>MVLQKGGNKMNKRLFVTQVSQKNHSSSLNFKRKGFFSRFVQYIIRPIKTAIKEAVKEYSFKKSLEIKKSYSSKNTYEQCSTTTKQQKSIHTIRLMQSAAKNNSRKMTITKELKSKTSFSR</sequence>
<evidence type="ECO:0000313" key="2">
    <source>
        <dbReference type="Proteomes" id="UP000182152"/>
    </source>
</evidence>
<protein>
    <submittedName>
        <fullName evidence="1">Uncharacterized protein</fullName>
    </submittedName>
</protein>
<accession>A0A1L8W9F4</accession>
<name>A0A1L8W9F4_9ENTE</name>
<evidence type="ECO:0000313" key="1">
    <source>
        <dbReference type="EMBL" id="OJG77680.1"/>
    </source>
</evidence>